<evidence type="ECO:0000256" key="6">
    <source>
        <dbReference type="SAM" id="MobiDB-lite"/>
    </source>
</evidence>
<keyword evidence="5 7" id="KW-0472">Membrane</keyword>
<feature type="compositionally biased region" description="Low complexity" evidence="6">
    <location>
        <begin position="22"/>
        <end position="33"/>
    </location>
</feature>
<dbReference type="PANTHER" id="PTHR23292:SF6">
    <property type="entry name" value="FI16602P1-RELATED"/>
    <property type="match status" value="1"/>
</dbReference>
<dbReference type="Pfam" id="PF10601">
    <property type="entry name" value="zf-LITAF-like"/>
    <property type="match status" value="1"/>
</dbReference>
<evidence type="ECO:0000256" key="4">
    <source>
        <dbReference type="ARBA" id="ARBA00022833"/>
    </source>
</evidence>
<comment type="caution">
    <text evidence="9">The sequence shown here is derived from an EMBL/GenBank/DDBJ whole genome shotgun (WGS) entry which is preliminary data.</text>
</comment>
<dbReference type="SMART" id="SM00714">
    <property type="entry name" value="LITAF"/>
    <property type="match status" value="1"/>
</dbReference>
<gene>
    <name evidence="9" type="ORF">SteCoe_30295</name>
</gene>
<dbReference type="EMBL" id="MPUH01000985">
    <property type="protein sequence ID" value="OMJ71489.1"/>
    <property type="molecule type" value="Genomic_DNA"/>
</dbReference>
<keyword evidence="4" id="KW-0862">Zinc</keyword>
<comment type="subcellular location">
    <subcellularLocation>
        <location evidence="1">Membrane</location>
        <topology evidence="1">Peripheral membrane protein</topology>
    </subcellularLocation>
</comment>
<keyword evidence="3" id="KW-0479">Metal-binding</keyword>
<feature type="region of interest" description="Disordered" evidence="6">
    <location>
        <begin position="16"/>
        <end position="56"/>
    </location>
</feature>
<accession>A0A1R2B406</accession>
<dbReference type="PROSITE" id="PS51837">
    <property type="entry name" value="LITAF"/>
    <property type="match status" value="1"/>
</dbReference>
<feature type="domain" description="LITAF" evidence="8">
    <location>
        <begin position="117"/>
        <end position="198"/>
    </location>
</feature>
<evidence type="ECO:0000256" key="5">
    <source>
        <dbReference type="ARBA" id="ARBA00023136"/>
    </source>
</evidence>
<keyword evidence="10" id="KW-1185">Reference proteome</keyword>
<evidence type="ECO:0000313" key="10">
    <source>
        <dbReference type="Proteomes" id="UP000187209"/>
    </source>
</evidence>
<dbReference type="InterPro" id="IPR006629">
    <property type="entry name" value="LITAF"/>
</dbReference>
<organism evidence="9 10">
    <name type="scientific">Stentor coeruleus</name>
    <dbReference type="NCBI Taxonomy" id="5963"/>
    <lineage>
        <taxon>Eukaryota</taxon>
        <taxon>Sar</taxon>
        <taxon>Alveolata</taxon>
        <taxon>Ciliophora</taxon>
        <taxon>Postciliodesmatophora</taxon>
        <taxon>Heterotrichea</taxon>
        <taxon>Heterotrichida</taxon>
        <taxon>Stentoridae</taxon>
        <taxon>Stentor</taxon>
    </lineage>
</organism>
<name>A0A1R2B406_9CILI</name>
<comment type="similarity">
    <text evidence="2">Belongs to the CDIP1/LITAF family.</text>
</comment>
<dbReference type="PANTHER" id="PTHR23292">
    <property type="entry name" value="LIPOPOLYSACCHARIDE-INDUCED TUMOR NECROSIS FACTOR-ALPHA FACTOR"/>
    <property type="match status" value="1"/>
</dbReference>
<keyword evidence="7" id="KW-1133">Transmembrane helix</keyword>
<protein>
    <recommendedName>
        <fullName evidence="8">LITAF domain-containing protein</fullName>
    </recommendedName>
</protein>
<evidence type="ECO:0000259" key="8">
    <source>
        <dbReference type="PROSITE" id="PS51837"/>
    </source>
</evidence>
<dbReference type="GO" id="GO:0008270">
    <property type="term" value="F:zinc ion binding"/>
    <property type="evidence" value="ECO:0007669"/>
    <property type="project" value="TreeGrafter"/>
</dbReference>
<evidence type="ECO:0000256" key="1">
    <source>
        <dbReference type="ARBA" id="ARBA00004170"/>
    </source>
</evidence>
<reference evidence="9 10" key="1">
    <citation type="submission" date="2016-11" db="EMBL/GenBank/DDBJ databases">
        <title>The macronuclear genome of Stentor coeruleus: a giant cell with tiny introns.</title>
        <authorList>
            <person name="Slabodnick M."/>
            <person name="Ruby J.G."/>
            <person name="Reiff S.B."/>
            <person name="Swart E.C."/>
            <person name="Gosai S."/>
            <person name="Prabakaran S."/>
            <person name="Witkowska E."/>
            <person name="Larue G.E."/>
            <person name="Fisher S."/>
            <person name="Freeman R.M."/>
            <person name="Gunawardena J."/>
            <person name="Chu W."/>
            <person name="Stover N.A."/>
            <person name="Gregory B.D."/>
            <person name="Nowacki M."/>
            <person name="Derisi J."/>
            <person name="Roy S.W."/>
            <person name="Marshall W.F."/>
            <person name="Sood P."/>
        </authorList>
    </citation>
    <scope>NUCLEOTIDE SEQUENCE [LARGE SCALE GENOMIC DNA]</scope>
    <source>
        <strain evidence="9">WM001</strain>
    </source>
</reference>
<evidence type="ECO:0000256" key="3">
    <source>
        <dbReference type="ARBA" id="ARBA00022723"/>
    </source>
</evidence>
<proteinExistence type="inferred from homology"/>
<dbReference type="Proteomes" id="UP000187209">
    <property type="component" value="Unassembled WGS sequence"/>
</dbReference>
<sequence length="198" mass="22629">MEPKSPNRFVGNINIVNTTRDSPMPSLELSESPLSKRRNDTDFPTEETSHLRSPCSPFTASSTLPFPKETFYEKVKETLLHNRLTKKLQHLRQKSESLRISTQQSKSGYIDEEVKFTEAIEPYELEISNDTPTLIWCAYCQGERRTEVQYVNSSKTFWSAVGIFLVGGVAGCFLLPYMTNNCKNSQMVCSRCRRKLNA</sequence>
<evidence type="ECO:0000313" key="9">
    <source>
        <dbReference type="EMBL" id="OMJ71489.1"/>
    </source>
</evidence>
<keyword evidence="7" id="KW-0812">Transmembrane</keyword>
<dbReference type="AlphaFoldDB" id="A0A1R2B406"/>
<dbReference type="InterPro" id="IPR037519">
    <property type="entry name" value="LITAF_fam"/>
</dbReference>
<dbReference type="GO" id="GO:0016020">
    <property type="term" value="C:membrane"/>
    <property type="evidence" value="ECO:0007669"/>
    <property type="project" value="UniProtKB-SubCell"/>
</dbReference>
<evidence type="ECO:0000256" key="2">
    <source>
        <dbReference type="ARBA" id="ARBA00005975"/>
    </source>
</evidence>
<evidence type="ECO:0000256" key="7">
    <source>
        <dbReference type="SAM" id="Phobius"/>
    </source>
</evidence>
<dbReference type="OrthoDB" id="4713066at2759"/>
<feature type="transmembrane region" description="Helical" evidence="7">
    <location>
        <begin position="157"/>
        <end position="177"/>
    </location>
</feature>